<feature type="transmembrane region" description="Helical" evidence="1">
    <location>
        <begin position="36"/>
        <end position="55"/>
    </location>
</feature>
<keyword evidence="1" id="KW-1133">Transmembrane helix</keyword>
<dbReference type="EMBL" id="CP007243">
    <property type="protein sequence ID" value="AIA31810.1"/>
    <property type="molecule type" value="Genomic_DNA"/>
</dbReference>
<keyword evidence="1" id="KW-0812">Transmembrane</keyword>
<evidence type="ECO:0000313" key="3">
    <source>
        <dbReference type="Proteomes" id="UP000027059"/>
    </source>
</evidence>
<name>A0A059XXJ1_9BACT</name>
<dbReference type="OrthoDB" id="9892368at2"/>
<dbReference type="HOGENOM" id="CLU_173962_0_0_0"/>
<dbReference type="AlphaFoldDB" id="A0A059XXJ1"/>
<accession>A0A059XXJ1</accession>
<sequence>MELFFLVFFFFVFLLWTGHALTHGDAQSALGKTFRRVMMGLSIFFLVITTGFELTRQWPGLTLRSPAYFLTIPHIPGP</sequence>
<evidence type="ECO:0000313" key="2">
    <source>
        <dbReference type="EMBL" id="AIA31810.1"/>
    </source>
</evidence>
<reference evidence="2 3" key="2">
    <citation type="journal article" date="2015" name="Biomed. Res. Int.">
        <title>Effects of Arsenite Resistance on the Growth and Functional Gene Expression of Leptospirillum ferriphilum and Acidithiobacillus thiooxidans in Pure Culture and Coculture.</title>
        <authorList>
            <person name="Jiang H."/>
            <person name="Liang Y."/>
            <person name="Yin H."/>
            <person name="Xiao Y."/>
            <person name="Guo X."/>
            <person name="Xu Y."/>
            <person name="Hu Q."/>
            <person name="Liu H."/>
            <person name="Liu X."/>
        </authorList>
    </citation>
    <scope>NUCLEOTIDE SEQUENCE [LARGE SCALE GENOMIC DNA]</scope>
    <source>
        <strain evidence="2 3">YSK</strain>
    </source>
</reference>
<proteinExistence type="predicted"/>
<keyword evidence="1" id="KW-0472">Membrane</keyword>
<reference evidence="3" key="1">
    <citation type="submission" date="2014-02" db="EMBL/GenBank/DDBJ databases">
        <title>Complete genome sequence and comparative genomic analysis of the nitrogen-fixing bacterium Leptospirillum ferriphilum YSK.</title>
        <authorList>
            <person name="Guo X."/>
            <person name="Yin H."/>
            <person name="Liang Y."/>
            <person name="Hu Q."/>
            <person name="Ma L."/>
            <person name="Xiao Y."/>
            <person name="Zhang X."/>
            <person name="Qiu G."/>
            <person name="Liu X."/>
        </authorList>
    </citation>
    <scope>NUCLEOTIDE SEQUENCE [LARGE SCALE GENOMIC DNA]</scope>
    <source>
        <strain evidence="3">YSK</strain>
    </source>
</reference>
<dbReference type="RefSeq" id="WP_038505602.1">
    <property type="nucleotide sequence ID" value="NZ_CP007243.1"/>
</dbReference>
<evidence type="ECO:0000256" key="1">
    <source>
        <dbReference type="SAM" id="Phobius"/>
    </source>
</evidence>
<dbReference type="KEGG" id="lfp:Y981_08295"/>
<dbReference type="Proteomes" id="UP000027059">
    <property type="component" value="Chromosome"/>
</dbReference>
<keyword evidence="3" id="KW-1185">Reference proteome</keyword>
<gene>
    <name evidence="2" type="ORF">Y981_08295</name>
</gene>
<protein>
    <submittedName>
        <fullName evidence="2">Uncharacterized protein</fullName>
    </submittedName>
</protein>
<organism evidence="2 3">
    <name type="scientific">Leptospirillum ferriphilum YSK</name>
    <dbReference type="NCBI Taxonomy" id="1441628"/>
    <lineage>
        <taxon>Bacteria</taxon>
        <taxon>Pseudomonadati</taxon>
        <taxon>Nitrospirota</taxon>
        <taxon>Nitrospiria</taxon>
        <taxon>Nitrospirales</taxon>
        <taxon>Nitrospiraceae</taxon>
        <taxon>Leptospirillum</taxon>
    </lineage>
</organism>